<dbReference type="Proteomes" id="UP001215598">
    <property type="component" value="Unassembled WGS sequence"/>
</dbReference>
<sequence>MVSTSSQLAVSSSIPSVTTLSTPTPVAASTLSSAVDESATTPPIATTTATDFIVRIRISETVAVSTSTNVFTELSTVTVTSDPRIFTTVTPIVRTSTTLVPVSTGATVPDSISLSSHHKMVVVAGSVSAAVASVFVALIACIVCRRRRRRPASASSSFFSAPRATTNSVGAAPLSPSSTSRSRSPLFAPRSMDLEQGAEEMLDALDHAGPALQVPVRENQAIPFLRTHGGPQNVAVVPPMKGQAESTAWSITERTSAESSESSISEKSVNCRTGEHSDLQRSDTVHSNPPPDYATSCAS</sequence>
<dbReference type="EMBL" id="JARKIB010000044">
    <property type="protein sequence ID" value="KAJ7757599.1"/>
    <property type="molecule type" value="Genomic_DNA"/>
</dbReference>
<feature type="compositionally biased region" description="Low complexity" evidence="1">
    <location>
        <begin position="250"/>
        <end position="268"/>
    </location>
</feature>
<feature type="compositionally biased region" description="Low complexity" evidence="1">
    <location>
        <begin position="173"/>
        <end position="186"/>
    </location>
</feature>
<keyword evidence="2" id="KW-0472">Membrane</keyword>
<accession>A0AAD7J8Y7</accession>
<dbReference type="AlphaFoldDB" id="A0AAD7J8Y7"/>
<feature type="compositionally biased region" description="Basic and acidic residues" evidence="1">
    <location>
        <begin position="273"/>
        <end position="284"/>
    </location>
</feature>
<reference evidence="3" key="1">
    <citation type="submission" date="2023-03" db="EMBL/GenBank/DDBJ databases">
        <title>Massive genome expansion in bonnet fungi (Mycena s.s.) driven by repeated elements and novel gene families across ecological guilds.</title>
        <authorList>
            <consortium name="Lawrence Berkeley National Laboratory"/>
            <person name="Harder C.B."/>
            <person name="Miyauchi S."/>
            <person name="Viragh M."/>
            <person name="Kuo A."/>
            <person name="Thoen E."/>
            <person name="Andreopoulos B."/>
            <person name="Lu D."/>
            <person name="Skrede I."/>
            <person name="Drula E."/>
            <person name="Henrissat B."/>
            <person name="Morin E."/>
            <person name="Kohler A."/>
            <person name="Barry K."/>
            <person name="LaButti K."/>
            <person name="Morin E."/>
            <person name="Salamov A."/>
            <person name="Lipzen A."/>
            <person name="Mereny Z."/>
            <person name="Hegedus B."/>
            <person name="Baldrian P."/>
            <person name="Stursova M."/>
            <person name="Weitz H."/>
            <person name="Taylor A."/>
            <person name="Grigoriev I.V."/>
            <person name="Nagy L.G."/>
            <person name="Martin F."/>
            <person name="Kauserud H."/>
        </authorList>
    </citation>
    <scope>NUCLEOTIDE SEQUENCE</scope>
    <source>
        <strain evidence="3">CBHHK182m</strain>
    </source>
</reference>
<gene>
    <name evidence="3" type="ORF">B0H16DRAFT_668075</name>
</gene>
<organism evidence="3 4">
    <name type="scientific">Mycena metata</name>
    <dbReference type="NCBI Taxonomy" id="1033252"/>
    <lineage>
        <taxon>Eukaryota</taxon>
        <taxon>Fungi</taxon>
        <taxon>Dikarya</taxon>
        <taxon>Basidiomycota</taxon>
        <taxon>Agaricomycotina</taxon>
        <taxon>Agaricomycetes</taxon>
        <taxon>Agaricomycetidae</taxon>
        <taxon>Agaricales</taxon>
        <taxon>Marasmiineae</taxon>
        <taxon>Mycenaceae</taxon>
        <taxon>Mycena</taxon>
    </lineage>
</organism>
<proteinExistence type="predicted"/>
<feature type="transmembrane region" description="Helical" evidence="2">
    <location>
        <begin position="120"/>
        <end position="143"/>
    </location>
</feature>
<keyword evidence="2" id="KW-1133">Transmembrane helix</keyword>
<evidence type="ECO:0000256" key="1">
    <source>
        <dbReference type="SAM" id="MobiDB-lite"/>
    </source>
</evidence>
<feature type="region of interest" description="Disordered" evidence="1">
    <location>
        <begin position="245"/>
        <end position="299"/>
    </location>
</feature>
<evidence type="ECO:0000313" key="3">
    <source>
        <dbReference type="EMBL" id="KAJ7757599.1"/>
    </source>
</evidence>
<evidence type="ECO:0000256" key="2">
    <source>
        <dbReference type="SAM" id="Phobius"/>
    </source>
</evidence>
<feature type="region of interest" description="Disordered" evidence="1">
    <location>
        <begin position="154"/>
        <end position="186"/>
    </location>
</feature>
<comment type="caution">
    <text evidence="3">The sequence shown here is derived from an EMBL/GenBank/DDBJ whole genome shotgun (WGS) entry which is preliminary data.</text>
</comment>
<keyword evidence="2" id="KW-0812">Transmembrane</keyword>
<feature type="compositionally biased region" description="Low complexity" evidence="1">
    <location>
        <begin position="154"/>
        <end position="164"/>
    </location>
</feature>
<keyword evidence="4" id="KW-1185">Reference proteome</keyword>
<name>A0AAD7J8Y7_9AGAR</name>
<evidence type="ECO:0000313" key="4">
    <source>
        <dbReference type="Proteomes" id="UP001215598"/>
    </source>
</evidence>
<protein>
    <recommendedName>
        <fullName evidence="5">Transmembrane protein</fullName>
    </recommendedName>
</protein>
<evidence type="ECO:0008006" key="5">
    <source>
        <dbReference type="Google" id="ProtNLM"/>
    </source>
</evidence>